<gene>
    <name evidence="1" type="ORF">TNCV_3525371</name>
</gene>
<name>A0A8X6SDX0_TRICX</name>
<evidence type="ECO:0000313" key="1">
    <source>
        <dbReference type="EMBL" id="GFY06681.1"/>
    </source>
</evidence>
<proteinExistence type="predicted"/>
<comment type="caution">
    <text evidence="1">The sequence shown here is derived from an EMBL/GenBank/DDBJ whole genome shotgun (WGS) entry which is preliminary data.</text>
</comment>
<accession>A0A8X6SDX0</accession>
<sequence>MAEIRGPINVNDTTARNQILCTTTDILSAFCSNGRGKKALNMGTTCSNEGAKSMVPETCKSLQKCEKRTCETDTQTNLYPQKILVTVSWTAKIGVYYEFYPRGKRLLTQTCTVISWMNVTGNFASNNQHWSIDLVPYSCAMKRDLVSQLVAGKRSGSWDMSFCRAHLTLLTWL</sequence>
<dbReference type="AlphaFoldDB" id="A0A8X6SDX0"/>
<protein>
    <submittedName>
        <fullName evidence="1">Uncharacterized protein</fullName>
    </submittedName>
</protein>
<reference evidence="1" key="1">
    <citation type="submission" date="2020-08" db="EMBL/GenBank/DDBJ databases">
        <title>Multicomponent nature underlies the extraordinary mechanical properties of spider dragline silk.</title>
        <authorList>
            <person name="Kono N."/>
            <person name="Nakamura H."/>
            <person name="Mori M."/>
            <person name="Yoshida Y."/>
            <person name="Ohtoshi R."/>
            <person name="Malay A.D."/>
            <person name="Moran D.A.P."/>
            <person name="Tomita M."/>
            <person name="Numata K."/>
            <person name="Arakawa K."/>
        </authorList>
    </citation>
    <scope>NUCLEOTIDE SEQUENCE</scope>
</reference>
<dbReference type="EMBL" id="BMAU01021261">
    <property type="protein sequence ID" value="GFY06681.1"/>
    <property type="molecule type" value="Genomic_DNA"/>
</dbReference>
<keyword evidence="2" id="KW-1185">Reference proteome</keyword>
<dbReference type="Proteomes" id="UP000887159">
    <property type="component" value="Unassembled WGS sequence"/>
</dbReference>
<organism evidence="1 2">
    <name type="scientific">Trichonephila clavipes</name>
    <name type="common">Golden silk orbweaver</name>
    <name type="synonym">Nephila clavipes</name>
    <dbReference type="NCBI Taxonomy" id="2585209"/>
    <lineage>
        <taxon>Eukaryota</taxon>
        <taxon>Metazoa</taxon>
        <taxon>Ecdysozoa</taxon>
        <taxon>Arthropoda</taxon>
        <taxon>Chelicerata</taxon>
        <taxon>Arachnida</taxon>
        <taxon>Araneae</taxon>
        <taxon>Araneomorphae</taxon>
        <taxon>Entelegynae</taxon>
        <taxon>Araneoidea</taxon>
        <taxon>Nephilidae</taxon>
        <taxon>Trichonephila</taxon>
    </lineage>
</organism>
<evidence type="ECO:0000313" key="2">
    <source>
        <dbReference type="Proteomes" id="UP000887159"/>
    </source>
</evidence>